<evidence type="ECO:0000256" key="3">
    <source>
        <dbReference type="ARBA" id="ARBA00022676"/>
    </source>
</evidence>
<evidence type="ECO:0000256" key="5">
    <source>
        <dbReference type="ARBA" id="ARBA00022692"/>
    </source>
</evidence>
<evidence type="ECO:0000256" key="1">
    <source>
        <dbReference type="ARBA" id="ARBA00004606"/>
    </source>
</evidence>
<dbReference type="InterPro" id="IPR029044">
    <property type="entry name" value="Nucleotide-diphossugar_trans"/>
</dbReference>
<dbReference type="Proteomes" id="UP001161438">
    <property type="component" value="Chromosome 5"/>
</dbReference>
<dbReference type="AlphaFoldDB" id="A0AA35IYZ7"/>
<keyword evidence="6" id="KW-0735">Signal-anchor</keyword>
<evidence type="ECO:0008006" key="13">
    <source>
        <dbReference type="Google" id="ProtNLM"/>
    </source>
</evidence>
<keyword evidence="5 10" id="KW-0812">Transmembrane</keyword>
<evidence type="ECO:0000256" key="6">
    <source>
        <dbReference type="ARBA" id="ARBA00022968"/>
    </source>
</evidence>
<organism evidence="11 12">
    <name type="scientific">Saccharomyces mikatae IFO 1815</name>
    <dbReference type="NCBI Taxonomy" id="226126"/>
    <lineage>
        <taxon>Eukaryota</taxon>
        <taxon>Fungi</taxon>
        <taxon>Dikarya</taxon>
        <taxon>Ascomycota</taxon>
        <taxon>Saccharomycotina</taxon>
        <taxon>Saccharomycetes</taxon>
        <taxon>Saccharomycetales</taxon>
        <taxon>Saccharomycetaceae</taxon>
        <taxon>Saccharomyces</taxon>
    </lineage>
</organism>
<dbReference type="GeneID" id="80917677"/>
<keyword evidence="8 10" id="KW-0472">Membrane</keyword>
<evidence type="ECO:0000256" key="4">
    <source>
        <dbReference type="ARBA" id="ARBA00022679"/>
    </source>
</evidence>
<reference evidence="11" key="1">
    <citation type="submission" date="2022-10" db="EMBL/GenBank/DDBJ databases">
        <authorList>
            <person name="Byrne P K."/>
        </authorList>
    </citation>
    <scope>NUCLEOTIDE SEQUENCE</scope>
    <source>
        <strain evidence="11">IFO1815</strain>
    </source>
</reference>
<dbReference type="PANTHER" id="PTHR31392">
    <property type="entry name" value="ALPHA-1,3-MANNOSYLTRANSFERASE MNN1-RELATED"/>
    <property type="match status" value="1"/>
</dbReference>
<dbReference type="GO" id="GO:0000033">
    <property type="term" value="F:alpha-1,3-mannosyltransferase activity"/>
    <property type="evidence" value="ECO:0007669"/>
    <property type="project" value="TreeGrafter"/>
</dbReference>
<keyword evidence="3" id="KW-0328">Glycosyltransferase</keyword>
<gene>
    <name evidence="11" type="primary">SMKI05G0770</name>
    <name evidence="11" type="ORF">SMKI_05G0770</name>
</gene>
<dbReference type="SUPFAM" id="SSF53448">
    <property type="entry name" value="Nucleotide-diphospho-sugar transferases"/>
    <property type="match status" value="1"/>
</dbReference>
<protein>
    <recommendedName>
        <fullName evidence="13">Alpha-1,3-mannosyltransferase</fullName>
    </recommendedName>
</protein>
<dbReference type="PANTHER" id="PTHR31392:SF1">
    <property type="entry name" value="ALPHA-1,3-MANNOSYLTRANSFERASE MNN1-RELATED"/>
    <property type="match status" value="1"/>
</dbReference>
<dbReference type="InterPro" id="IPR022751">
    <property type="entry name" value="Alpha_mannosyltransferase"/>
</dbReference>
<dbReference type="Pfam" id="PF11051">
    <property type="entry name" value="Mannosyl_trans3"/>
    <property type="match status" value="1"/>
</dbReference>
<dbReference type="GO" id="GO:0016020">
    <property type="term" value="C:membrane"/>
    <property type="evidence" value="ECO:0007669"/>
    <property type="project" value="UniProtKB-SubCell"/>
</dbReference>
<dbReference type="EMBL" id="OX365761">
    <property type="protein sequence ID" value="CAI4038466.1"/>
    <property type="molecule type" value="Genomic_DNA"/>
</dbReference>
<evidence type="ECO:0000313" key="11">
    <source>
        <dbReference type="EMBL" id="CAI4038466.1"/>
    </source>
</evidence>
<evidence type="ECO:0000256" key="9">
    <source>
        <dbReference type="ARBA" id="ARBA00023180"/>
    </source>
</evidence>
<dbReference type="GO" id="GO:0006493">
    <property type="term" value="P:protein O-linked glycosylation"/>
    <property type="evidence" value="ECO:0007669"/>
    <property type="project" value="TreeGrafter"/>
</dbReference>
<comment type="similarity">
    <text evidence="2">Belongs to the MNN1/MNT family.</text>
</comment>
<feature type="transmembrane region" description="Helical" evidence="10">
    <location>
        <begin position="12"/>
        <end position="33"/>
    </location>
</feature>
<keyword evidence="7 10" id="KW-1133">Transmembrane helix</keyword>
<dbReference type="GO" id="GO:0005794">
    <property type="term" value="C:Golgi apparatus"/>
    <property type="evidence" value="ECO:0007669"/>
    <property type="project" value="TreeGrafter"/>
</dbReference>
<evidence type="ECO:0000313" key="12">
    <source>
        <dbReference type="Proteomes" id="UP001161438"/>
    </source>
</evidence>
<proteinExistence type="inferred from homology"/>
<dbReference type="RefSeq" id="XP_056081581.1">
    <property type="nucleotide sequence ID" value="XM_056221829.1"/>
</dbReference>
<comment type="subcellular location">
    <subcellularLocation>
        <location evidence="1">Membrane</location>
        <topology evidence="1">Single-pass type II membrane protein</topology>
    </subcellularLocation>
</comment>
<name>A0AA35IYZ7_SACMI</name>
<accession>A0AA35IYZ7</accession>
<keyword evidence="9" id="KW-0325">Glycoprotein</keyword>
<sequence>MLAFRRLIFNRRSFRSCTVPIIIGSLLIIIVLFQPFTHRDNTLIKSLRSSDANNTNKGELREEDRKVLIEAFGSPEVDPVYSVPVSPLELVPFYDHFIDMKRKSSWLINKKSYYKHFSELSLTDRCKFYFRTLYALDDEWTNSVHKLLYNINDAKENKPVKGPDGNTLDENSEKLYHRKYDMFLAFERIRAYDKCFMQNNPVDIREIFPGSNKVPKEKVQSNLIKTLNATFPDYDTKNFKKYDQFEFEKRMYPFINNFTTDTFREIIPKITSPFGEVLEQGVLPKLNHKTGELAVFECEYNPTKTFWSNWRDMSAKVADRGIILSLGPNQFALAVKLIAALRFQGNKLPIQIVYRGNELSQELVDKLIYAARSPDFKPVKNNYDNSTNVPQNIWFLDVSNTIHPKWRDDFGSYKSKWLVVLFNLFQEFVFLDIDAISYQEIDKYFDTPEYQKTGTVFYRERALTETLDGRCVARYETLLPRKLESKNFQNLLTIDPDTVLNKCDELLTTEEYIFKSMFRHKGQHQLEAGLFAIDKSKHVLPLVLASMIHLARDTGGCTHGDKENFWLGFLASGHPYALQEVYSGAIGDYVKKTELDGKRQEAAIEICSGQIAHMSVDKKTLLWVNGGGTFCKHESAAEKDWEKEGDISKFKEQFKTIEDMKQYYYLTPISSKYVILPDPKSKDWHRASPGACQGYIWCATHKTLLKPFSYSDRTTHGQLISLDDDQRLLIDSVNTVWLHANKDQTRAFTKDEIKDLENSKHK</sequence>
<keyword evidence="12" id="KW-1185">Reference proteome</keyword>
<evidence type="ECO:0000256" key="7">
    <source>
        <dbReference type="ARBA" id="ARBA00022989"/>
    </source>
</evidence>
<evidence type="ECO:0000256" key="10">
    <source>
        <dbReference type="SAM" id="Phobius"/>
    </source>
</evidence>
<evidence type="ECO:0000256" key="8">
    <source>
        <dbReference type="ARBA" id="ARBA00023136"/>
    </source>
</evidence>
<evidence type="ECO:0000256" key="2">
    <source>
        <dbReference type="ARBA" id="ARBA00009105"/>
    </source>
</evidence>
<keyword evidence="4" id="KW-0808">Transferase</keyword>